<comment type="caution">
    <text evidence="1">The sequence shown here is derived from an EMBL/GenBank/DDBJ whole genome shotgun (WGS) entry which is preliminary data.</text>
</comment>
<sequence>MTTSDYKTCLEQAAASLRNAPKTLCFEMQDGRPVATLAVRGSRSAFPLGFSDKEDRRTTPRHNERTGRIDPLFARTQRHDNSCLLRGVRLWRSLPDAITSLPITDRDEVTQLCKADAKHL</sequence>
<gene>
    <name evidence="1" type="ORF">HPB47_012394</name>
</gene>
<evidence type="ECO:0000313" key="1">
    <source>
        <dbReference type="EMBL" id="KAG0410471.1"/>
    </source>
</evidence>
<name>A0AC60NTL3_IXOPE</name>
<reference evidence="1 2" key="1">
    <citation type="journal article" date="2020" name="Cell">
        <title>Large-Scale Comparative Analyses of Tick Genomes Elucidate Their Genetic Diversity and Vector Capacities.</title>
        <authorList>
            <consortium name="Tick Genome and Microbiome Consortium (TIGMIC)"/>
            <person name="Jia N."/>
            <person name="Wang J."/>
            <person name="Shi W."/>
            <person name="Du L."/>
            <person name="Sun Y."/>
            <person name="Zhan W."/>
            <person name="Jiang J.F."/>
            <person name="Wang Q."/>
            <person name="Zhang B."/>
            <person name="Ji P."/>
            <person name="Bell-Sakyi L."/>
            <person name="Cui X.M."/>
            <person name="Yuan T.T."/>
            <person name="Jiang B.G."/>
            <person name="Yang W.F."/>
            <person name="Lam T.T."/>
            <person name="Chang Q.C."/>
            <person name="Ding S.J."/>
            <person name="Wang X.J."/>
            <person name="Zhu J.G."/>
            <person name="Ruan X.D."/>
            <person name="Zhao L."/>
            <person name="Wei J.T."/>
            <person name="Ye R.Z."/>
            <person name="Que T.C."/>
            <person name="Du C.H."/>
            <person name="Zhou Y.H."/>
            <person name="Cheng J.X."/>
            <person name="Dai P.F."/>
            <person name="Guo W.B."/>
            <person name="Han X.H."/>
            <person name="Huang E.J."/>
            <person name="Li L.F."/>
            <person name="Wei W."/>
            <person name="Gao Y.C."/>
            <person name="Liu J.Z."/>
            <person name="Shao H.Z."/>
            <person name="Wang X."/>
            <person name="Wang C.C."/>
            <person name="Yang T.C."/>
            <person name="Huo Q.B."/>
            <person name="Li W."/>
            <person name="Chen H.Y."/>
            <person name="Chen S.E."/>
            <person name="Zhou L.G."/>
            <person name="Ni X.B."/>
            <person name="Tian J.H."/>
            <person name="Sheng Y."/>
            <person name="Liu T."/>
            <person name="Pan Y.S."/>
            <person name="Xia L.Y."/>
            <person name="Li J."/>
            <person name="Zhao F."/>
            <person name="Cao W.C."/>
        </authorList>
    </citation>
    <scope>NUCLEOTIDE SEQUENCE [LARGE SCALE GENOMIC DNA]</scope>
    <source>
        <strain evidence="1">Iper-2018</strain>
    </source>
</reference>
<proteinExistence type="predicted"/>
<accession>A0AC60NTL3</accession>
<evidence type="ECO:0000313" key="2">
    <source>
        <dbReference type="Proteomes" id="UP000805193"/>
    </source>
</evidence>
<organism evidence="1 2">
    <name type="scientific">Ixodes persulcatus</name>
    <name type="common">Taiga tick</name>
    <dbReference type="NCBI Taxonomy" id="34615"/>
    <lineage>
        <taxon>Eukaryota</taxon>
        <taxon>Metazoa</taxon>
        <taxon>Ecdysozoa</taxon>
        <taxon>Arthropoda</taxon>
        <taxon>Chelicerata</taxon>
        <taxon>Arachnida</taxon>
        <taxon>Acari</taxon>
        <taxon>Parasitiformes</taxon>
        <taxon>Ixodida</taxon>
        <taxon>Ixodoidea</taxon>
        <taxon>Ixodidae</taxon>
        <taxon>Ixodinae</taxon>
        <taxon>Ixodes</taxon>
    </lineage>
</organism>
<dbReference type="EMBL" id="JABSTQ010011517">
    <property type="protein sequence ID" value="KAG0410471.1"/>
    <property type="molecule type" value="Genomic_DNA"/>
</dbReference>
<protein>
    <submittedName>
        <fullName evidence="1">Uncharacterized protein</fullName>
    </submittedName>
</protein>
<keyword evidence="2" id="KW-1185">Reference proteome</keyword>
<dbReference type="Proteomes" id="UP000805193">
    <property type="component" value="Unassembled WGS sequence"/>
</dbReference>